<organism evidence="2">
    <name type="scientific">bioreactor metagenome</name>
    <dbReference type="NCBI Taxonomy" id="1076179"/>
    <lineage>
        <taxon>unclassified sequences</taxon>
        <taxon>metagenomes</taxon>
        <taxon>ecological metagenomes</taxon>
    </lineage>
</organism>
<evidence type="ECO:0000313" key="2">
    <source>
        <dbReference type="EMBL" id="MPL70812.1"/>
    </source>
</evidence>
<dbReference type="GO" id="GO:0009116">
    <property type="term" value="P:nucleoside metabolic process"/>
    <property type="evidence" value="ECO:0007669"/>
    <property type="project" value="InterPro"/>
</dbReference>
<dbReference type="InterPro" id="IPR035994">
    <property type="entry name" value="Nucleoside_phosphorylase_sf"/>
</dbReference>
<feature type="domain" description="Nucleoside phosphorylase" evidence="1">
    <location>
        <begin position="17"/>
        <end position="232"/>
    </location>
</feature>
<dbReference type="GO" id="GO:0005829">
    <property type="term" value="C:cytosol"/>
    <property type="evidence" value="ECO:0007669"/>
    <property type="project" value="TreeGrafter"/>
</dbReference>
<keyword evidence="2" id="KW-0328">Glycosyltransferase</keyword>
<protein>
    <submittedName>
        <fullName evidence="2">Uridine phosphorylase</fullName>
        <ecNumber evidence="2">2.4.2.3</ecNumber>
    </submittedName>
</protein>
<keyword evidence="2" id="KW-0808">Transferase</keyword>
<dbReference type="EMBL" id="VSSQ01000055">
    <property type="protein sequence ID" value="MPL70812.1"/>
    <property type="molecule type" value="Genomic_DNA"/>
</dbReference>
<comment type="caution">
    <text evidence="2">The sequence shown here is derived from an EMBL/GenBank/DDBJ whole genome shotgun (WGS) entry which is preliminary data.</text>
</comment>
<dbReference type="PANTHER" id="PTHR43691">
    <property type="entry name" value="URIDINE PHOSPHORYLASE"/>
    <property type="match status" value="1"/>
</dbReference>
<dbReference type="AlphaFoldDB" id="A0A644TX83"/>
<dbReference type="CDD" id="cd17767">
    <property type="entry name" value="UP_EcUdp-like"/>
    <property type="match status" value="1"/>
</dbReference>
<evidence type="ECO:0000259" key="1">
    <source>
        <dbReference type="Pfam" id="PF01048"/>
    </source>
</evidence>
<dbReference type="SUPFAM" id="SSF53167">
    <property type="entry name" value="Purine and uridine phosphorylases"/>
    <property type="match status" value="1"/>
</dbReference>
<gene>
    <name evidence="2" type="primary">udp_2</name>
    <name evidence="2" type="ORF">SDC9_16574</name>
</gene>
<dbReference type="Pfam" id="PF01048">
    <property type="entry name" value="PNP_UDP_1"/>
    <property type="match status" value="1"/>
</dbReference>
<dbReference type="EC" id="2.4.2.3" evidence="2"/>
<dbReference type="PANTHER" id="PTHR43691:SF11">
    <property type="entry name" value="FI09636P-RELATED"/>
    <property type="match status" value="1"/>
</dbReference>
<dbReference type="Gene3D" id="3.40.50.1580">
    <property type="entry name" value="Nucleoside phosphorylase domain"/>
    <property type="match status" value="1"/>
</dbReference>
<proteinExistence type="predicted"/>
<dbReference type="InterPro" id="IPR000845">
    <property type="entry name" value="Nucleoside_phosphorylase_d"/>
</dbReference>
<sequence length="242" mass="25757">MSERHLRCSSDDIAGAVILVGDPGRAEQISTMLRKPSLVNANRGLLTFTGDYKDTKITVASTSMGAPSAAIVVEELCNLGASVFIRVGSAGGMAPDIGSGDLVIATAAVREEGTSSAYIKLSFPAVSDYALTNIVMRRAHQVNPAALSGIVLTHDAFYRGQSEEDLKKYCEAGVLVREMETSCVFIVSKIRKARAAALFAIGGNILRPKERSPKDFLKAEADAIQIALDSLVEAIEKGLLRK</sequence>
<name>A0A644TX83_9ZZZZ</name>
<accession>A0A644TX83</accession>
<reference evidence="2" key="1">
    <citation type="submission" date="2019-08" db="EMBL/GenBank/DDBJ databases">
        <authorList>
            <person name="Kucharzyk K."/>
            <person name="Murdoch R.W."/>
            <person name="Higgins S."/>
            <person name="Loffler F."/>
        </authorList>
    </citation>
    <scope>NUCLEOTIDE SEQUENCE</scope>
</reference>
<dbReference type="GO" id="GO:0004850">
    <property type="term" value="F:uridine phosphorylase activity"/>
    <property type="evidence" value="ECO:0007669"/>
    <property type="project" value="UniProtKB-EC"/>
</dbReference>